<keyword evidence="3" id="KW-0256">Endoplasmic reticulum</keyword>
<dbReference type="InterPro" id="IPR021013">
    <property type="entry name" value="ATPase_Vma12"/>
</dbReference>
<feature type="transmembrane region" description="Helical" evidence="6">
    <location>
        <begin position="125"/>
        <end position="147"/>
    </location>
</feature>
<dbReference type="AlphaFoldDB" id="A0A292PSC3"/>
<evidence type="ECO:0000256" key="5">
    <source>
        <dbReference type="ARBA" id="ARBA00023136"/>
    </source>
</evidence>
<evidence type="ECO:0000256" key="1">
    <source>
        <dbReference type="ARBA" id="ARBA00004477"/>
    </source>
</evidence>
<dbReference type="EMBL" id="LN891072">
    <property type="protein sequence ID" value="CUS09681.1"/>
    <property type="molecule type" value="Genomic_DNA"/>
</dbReference>
<dbReference type="GO" id="GO:0070072">
    <property type="term" value="P:vacuolar proton-transporting V-type ATPase complex assembly"/>
    <property type="evidence" value="ECO:0007669"/>
    <property type="project" value="InterPro"/>
</dbReference>
<gene>
    <name evidence="7" type="ORF">GSTUAT00006228001</name>
</gene>
<keyword evidence="2 6" id="KW-0812">Transmembrane</keyword>
<accession>A0A292PSC3</accession>
<reference evidence="7" key="1">
    <citation type="submission" date="2015-10" db="EMBL/GenBank/DDBJ databases">
        <authorList>
            <person name="Regsiter A."/>
            <person name="william w."/>
        </authorList>
    </citation>
    <scope>NUCLEOTIDE SEQUENCE</scope>
    <source>
        <strain evidence="7">Montdore</strain>
    </source>
</reference>
<keyword evidence="4 6" id="KW-1133">Transmembrane helix</keyword>
<dbReference type="Proteomes" id="UP001412239">
    <property type="component" value="Unassembled WGS sequence"/>
</dbReference>
<dbReference type="PANTHER" id="PTHR31394">
    <property type="entry name" value="TRANSMEMBRANE PROTEIN 199"/>
    <property type="match status" value="1"/>
</dbReference>
<comment type="subcellular location">
    <subcellularLocation>
        <location evidence="1">Endoplasmic reticulum membrane</location>
        <topology evidence="1">Multi-pass membrane protein</topology>
    </subcellularLocation>
</comment>
<dbReference type="Pfam" id="PF11712">
    <property type="entry name" value="Vma12"/>
    <property type="match status" value="1"/>
</dbReference>
<evidence type="ECO:0000256" key="3">
    <source>
        <dbReference type="ARBA" id="ARBA00022824"/>
    </source>
</evidence>
<sequence>MVLLTLTPQLTAAIEVYNKEKPSSSISVPATHLDHRQIHLISQALLDTSEDKSQYRLSTLLQGCSLYHPPSPPRPEPTQEYKDLMARLRRQEEERVYNALTNKPRDIYEEEDEYTFQDLKSQLSIISNVLLSTIATSVAVWMVAGGWDVPQRFALAFASAIVVCIAEVVVFNGYLRKVEESRESEKIKAKNEVKEIVNVWEIGGVARALDGVKKRR</sequence>
<dbReference type="GO" id="GO:0005789">
    <property type="term" value="C:endoplasmic reticulum membrane"/>
    <property type="evidence" value="ECO:0007669"/>
    <property type="project" value="UniProtKB-SubCell"/>
</dbReference>
<feature type="transmembrane region" description="Helical" evidence="6">
    <location>
        <begin position="153"/>
        <end position="175"/>
    </location>
</feature>
<proteinExistence type="predicted"/>
<dbReference type="PANTHER" id="PTHR31394:SF1">
    <property type="entry name" value="TRANSMEMBRANE PROTEIN 199"/>
    <property type="match status" value="1"/>
</dbReference>
<evidence type="ECO:0000256" key="4">
    <source>
        <dbReference type="ARBA" id="ARBA00022989"/>
    </source>
</evidence>
<keyword evidence="8" id="KW-1185">Reference proteome</keyword>
<name>A0A292PSC3_9PEZI</name>
<keyword evidence="5 6" id="KW-0472">Membrane</keyword>
<organism evidence="7 8">
    <name type="scientific">Tuber aestivum</name>
    <name type="common">summer truffle</name>
    <dbReference type="NCBI Taxonomy" id="59557"/>
    <lineage>
        <taxon>Eukaryota</taxon>
        <taxon>Fungi</taxon>
        <taxon>Dikarya</taxon>
        <taxon>Ascomycota</taxon>
        <taxon>Pezizomycotina</taxon>
        <taxon>Pezizomycetes</taxon>
        <taxon>Pezizales</taxon>
        <taxon>Tuberaceae</taxon>
        <taxon>Tuber</taxon>
    </lineage>
</organism>
<evidence type="ECO:0000256" key="6">
    <source>
        <dbReference type="SAM" id="Phobius"/>
    </source>
</evidence>
<evidence type="ECO:0000313" key="8">
    <source>
        <dbReference type="Proteomes" id="UP001412239"/>
    </source>
</evidence>
<protein>
    <submittedName>
        <fullName evidence="7">Uncharacterized protein</fullName>
    </submittedName>
</protein>
<evidence type="ECO:0000256" key="2">
    <source>
        <dbReference type="ARBA" id="ARBA00022692"/>
    </source>
</evidence>
<evidence type="ECO:0000313" key="7">
    <source>
        <dbReference type="EMBL" id="CUS09681.1"/>
    </source>
</evidence>